<gene>
    <name evidence="1" type="ORF">RND71_024440</name>
</gene>
<evidence type="ECO:0000313" key="2">
    <source>
        <dbReference type="Proteomes" id="UP001291623"/>
    </source>
</evidence>
<reference evidence="1" key="1">
    <citation type="submission" date="2023-12" db="EMBL/GenBank/DDBJ databases">
        <title>Genome assembly of Anisodus tanguticus.</title>
        <authorList>
            <person name="Wang Y.-J."/>
        </authorList>
    </citation>
    <scope>NUCLEOTIDE SEQUENCE</scope>
    <source>
        <strain evidence="1">KB-2021</strain>
        <tissue evidence="1">Leaf</tissue>
    </source>
</reference>
<keyword evidence="2" id="KW-1185">Reference proteome</keyword>
<name>A0AAE1RN60_9SOLA</name>
<dbReference type="EMBL" id="JAVYJV010000013">
    <property type="protein sequence ID" value="KAK4355469.1"/>
    <property type="molecule type" value="Genomic_DNA"/>
</dbReference>
<accession>A0AAE1RN60</accession>
<dbReference type="AlphaFoldDB" id="A0AAE1RN60"/>
<dbReference type="Proteomes" id="UP001291623">
    <property type="component" value="Unassembled WGS sequence"/>
</dbReference>
<comment type="caution">
    <text evidence="1">The sequence shown here is derived from an EMBL/GenBank/DDBJ whole genome shotgun (WGS) entry which is preliminary data.</text>
</comment>
<sequence>MIEKRLGCGQVEELRMNLSSLKAVVALPSRIFISLLPHCPTAEAVADANKAIEKNP</sequence>
<proteinExistence type="predicted"/>
<organism evidence="1 2">
    <name type="scientific">Anisodus tanguticus</name>
    <dbReference type="NCBI Taxonomy" id="243964"/>
    <lineage>
        <taxon>Eukaryota</taxon>
        <taxon>Viridiplantae</taxon>
        <taxon>Streptophyta</taxon>
        <taxon>Embryophyta</taxon>
        <taxon>Tracheophyta</taxon>
        <taxon>Spermatophyta</taxon>
        <taxon>Magnoliopsida</taxon>
        <taxon>eudicotyledons</taxon>
        <taxon>Gunneridae</taxon>
        <taxon>Pentapetalae</taxon>
        <taxon>asterids</taxon>
        <taxon>lamiids</taxon>
        <taxon>Solanales</taxon>
        <taxon>Solanaceae</taxon>
        <taxon>Solanoideae</taxon>
        <taxon>Hyoscyameae</taxon>
        <taxon>Anisodus</taxon>
    </lineage>
</organism>
<protein>
    <submittedName>
        <fullName evidence="1">Uncharacterized protein</fullName>
    </submittedName>
</protein>
<evidence type="ECO:0000313" key="1">
    <source>
        <dbReference type="EMBL" id="KAK4355469.1"/>
    </source>
</evidence>